<evidence type="ECO:0000259" key="1">
    <source>
        <dbReference type="Pfam" id="PF12728"/>
    </source>
</evidence>
<gene>
    <name evidence="2" type="ORF">E9229_002093</name>
</gene>
<organism evidence="2 3">
    <name type="scientific">Paeniglutamicibacter cryotolerans</name>
    <dbReference type="NCBI Taxonomy" id="670079"/>
    <lineage>
        <taxon>Bacteria</taxon>
        <taxon>Bacillati</taxon>
        <taxon>Actinomycetota</taxon>
        <taxon>Actinomycetes</taxon>
        <taxon>Micrococcales</taxon>
        <taxon>Micrococcaceae</taxon>
        <taxon>Paeniglutamicibacter</taxon>
    </lineage>
</organism>
<dbReference type="InterPro" id="IPR041657">
    <property type="entry name" value="HTH_17"/>
</dbReference>
<feature type="domain" description="Helix-turn-helix" evidence="1">
    <location>
        <begin position="8"/>
        <end position="56"/>
    </location>
</feature>
<dbReference type="Proteomes" id="UP000523000">
    <property type="component" value="Unassembled WGS sequence"/>
</dbReference>
<dbReference type="AlphaFoldDB" id="A0A839QRM3"/>
<dbReference type="SUPFAM" id="SSF46955">
    <property type="entry name" value="Putative DNA-binding domain"/>
    <property type="match status" value="1"/>
</dbReference>
<dbReference type="Pfam" id="PF12728">
    <property type="entry name" value="HTH_17"/>
    <property type="match status" value="1"/>
</dbReference>
<evidence type="ECO:0000313" key="3">
    <source>
        <dbReference type="Proteomes" id="UP000523000"/>
    </source>
</evidence>
<dbReference type="RefSeq" id="WP_312855662.1">
    <property type="nucleotide sequence ID" value="NZ_BAABGK010000042.1"/>
</dbReference>
<evidence type="ECO:0000313" key="2">
    <source>
        <dbReference type="EMBL" id="MBB2995902.1"/>
    </source>
</evidence>
<reference evidence="2 3" key="1">
    <citation type="submission" date="2020-08" db="EMBL/GenBank/DDBJ databases">
        <title>Sequencing the genomes of 1000 actinobacteria strains.</title>
        <authorList>
            <person name="Klenk H.-P."/>
        </authorList>
    </citation>
    <scope>NUCLEOTIDE SEQUENCE [LARGE SCALE GENOMIC DNA]</scope>
    <source>
        <strain evidence="2 3">DSM 22826</strain>
    </source>
</reference>
<sequence>MEDLLHKPEEVAEYLGTSVGGLAQMRYRGSGPKFVKLGRKAVRYRDSDIKEWLEQNVKNQT</sequence>
<dbReference type="InterPro" id="IPR009061">
    <property type="entry name" value="DNA-bd_dom_put_sf"/>
</dbReference>
<dbReference type="EMBL" id="JACHVS010000001">
    <property type="protein sequence ID" value="MBB2995902.1"/>
    <property type="molecule type" value="Genomic_DNA"/>
</dbReference>
<accession>A0A839QRM3</accession>
<comment type="caution">
    <text evidence="2">The sequence shown here is derived from an EMBL/GenBank/DDBJ whole genome shotgun (WGS) entry which is preliminary data.</text>
</comment>
<name>A0A839QRM3_9MICC</name>
<keyword evidence="2" id="KW-0238">DNA-binding</keyword>
<keyword evidence="3" id="KW-1185">Reference proteome</keyword>
<protein>
    <submittedName>
        <fullName evidence="2">Putative DNA-binding transcriptional regulator AlpA</fullName>
    </submittedName>
</protein>
<proteinExistence type="predicted"/>
<dbReference type="GO" id="GO:0003677">
    <property type="term" value="F:DNA binding"/>
    <property type="evidence" value="ECO:0007669"/>
    <property type="project" value="UniProtKB-KW"/>
</dbReference>